<evidence type="ECO:0000256" key="1">
    <source>
        <dbReference type="ARBA" id="ARBA00003283"/>
    </source>
</evidence>
<name>A0ABS4JZ70_9CLOT</name>
<comment type="caution">
    <text evidence="14">The sequence shown here is derived from an EMBL/GenBank/DDBJ whole genome shotgun (WGS) entry which is preliminary data.</text>
</comment>
<dbReference type="Proteomes" id="UP001519308">
    <property type="component" value="Unassembled WGS sequence"/>
</dbReference>
<proteinExistence type="inferred from homology"/>
<evidence type="ECO:0000256" key="3">
    <source>
        <dbReference type="ARBA" id="ARBA00008857"/>
    </source>
</evidence>
<evidence type="ECO:0000259" key="12">
    <source>
        <dbReference type="PROSITE" id="PS51898"/>
    </source>
</evidence>
<dbReference type="Gene3D" id="1.10.443.10">
    <property type="entry name" value="Intergrase catalytic core"/>
    <property type="match status" value="1"/>
</dbReference>
<keyword evidence="7" id="KW-0229">DNA integration</keyword>
<evidence type="ECO:0000256" key="7">
    <source>
        <dbReference type="ARBA" id="ARBA00022908"/>
    </source>
</evidence>
<dbReference type="InterPro" id="IPR013762">
    <property type="entry name" value="Integrase-like_cat_sf"/>
</dbReference>
<dbReference type="Pfam" id="PF02899">
    <property type="entry name" value="Phage_int_SAM_1"/>
    <property type="match status" value="1"/>
</dbReference>
<evidence type="ECO:0000313" key="14">
    <source>
        <dbReference type="EMBL" id="MBP2020831.1"/>
    </source>
</evidence>
<evidence type="ECO:0000256" key="11">
    <source>
        <dbReference type="PROSITE-ProRule" id="PRU01248"/>
    </source>
</evidence>
<evidence type="ECO:0000313" key="15">
    <source>
        <dbReference type="Proteomes" id="UP001519308"/>
    </source>
</evidence>
<dbReference type="Pfam" id="PF00589">
    <property type="entry name" value="Phage_integrase"/>
    <property type="match status" value="1"/>
</dbReference>
<dbReference type="InterPro" id="IPR044068">
    <property type="entry name" value="CB"/>
</dbReference>
<gene>
    <name evidence="14" type="ORF">J2Z44_000615</name>
</gene>
<dbReference type="InterPro" id="IPR011010">
    <property type="entry name" value="DNA_brk_join_enz"/>
</dbReference>
<dbReference type="InterPro" id="IPR002104">
    <property type="entry name" value="Integrase_catalytic"/>
</dbReference>
<organism evidence="14 15">
    <name type="scientific">Clostridium punense</name>
    <dbReference type="NCBI Taxonomy" id="1054297"/>
    <lineage>
        <taxon>Bacteria</taxon>
        <taxon>Bacillati</taxon>
        <taxon>Bacillota</taxon>
        <taxon>Clostridia</taxon>
        <taxon>Eubacteriales</taxon>
        <taxon>Clostridiaceae</taxon>
        <taxon>Clostridium</taxon>
    </lineage>
</organism>
<dbReference type="PROSITE" id="PS51898">
    <property type="entry name" value="TYR_RECOMBINASE"/>
    <property type="match status" value="1"/>
</dbReference>
<dbReference type="Gene3D" id="1.10.150.130">
    <property type="match status" value="1"/>
</dbReference>
<evidence type="ECO:0000256" key="2">
    <source>
        <dbReference type="ARBA" id="ARBA00004496"/>
    </source>
</evidence>
<dbReference type="PANTHER" id="PTHR30349">
    <property type="entry name" value="PHAGE INTEGRASE-RELATED"/>
    <property type="match status" value="1"/>
</dbReference>
<keyword evidence="5" id="KW-0132">Cell division</keyword>
<dbReference type="InterPro" id="IPR004107">
    <property type="entry name" value="Integrase_SAM-like_N"/>
</dbReference>
<keyword evidence="15" id="KW-1185">Reference proteome</keyword>
<dbReference type="InterPro" id="IPR050090">
    <property type="entry name" value="Tyrosine_recombinase_XerCD"/>
</dbReference>
<sequence length="343" mass="39440">MNNKIYKKNISIKSTNYQIHAKALPTFIKDYLNYLTTVKNVSVNTINAYCADLTLFLKFLCIHKNLVTLSDPMDFNDIPIQHLTVDILKDLQLTDFYSYLSYVENVRNNGNYAKARKVASLKSLFNYLTRKAKVLSSDPTGDLESPKLGKRNPIYLTLDESKDLLNAAKNRDKHSERDFCIITLFLNCGLRLSELCSIDISKIKGDTISILGKGNKERTIYLNKASIKAIYRYLPIRNDLQDKVFFEDKDALFISGKYRRINKRTVERIVKKYVGLAGLDRDKYTPHKLRHTSATLMHKHGGVDIRSLQEILGHENIATTQIYTHVDNDRLRKAIKSNPLNEE</sequence>
<comment type="similarity">
    <text evidence="3">Belongs to the 'phage' integrase family.</text>
</comment>
<dbReference type="EMBL" id="JAGGLL010000003">
    <property type="protein sequence ID" value="MBP2020831.1"/>
    <property type="molecule type" value="Genomic_DNA"/>
</dbReference>
<dbReference type="SUPFAM" id="SSF56349">
    <property type="entry name" value="DNA breaking-rejoining enzymes"/>
    <property type="match status" value="1"/>
</dbReference>
<keyword evidence="9" id="KW-0233">DNA recombination</keyword>
<evidence type="ECO:0000256" key="5">
    <source>
        <dbReference type="ARBA" id="ARBA00022618"/>
    </source>
</evidence>
<reference evidence="14 15" key="1">
    <citation type="submission" date="2021-03" db="EMBL/GenBank/DDBJ databases">
        <title>Genomic Encyclopedia of Type Strains, Phase IV (KMG-IV): sequencing the most valuable type-strain genomes for metagenomic binning, comparative biology and taxonomic classification.</title>
        <authorList>
            <person name="Goeker M."/>
        </authorList>
    </citation>
    <scope>NUCLEOTIDE SEQUENCE [LARGE SCALE GENOMIC DNA]</scope>
    <source>
        <strain evidence="14 15">DSM 28650</strain>
    </source>
</reference>
<evidence type="ECO:0000259" key="13">
    <source>
        <dbReference type="PROSITE" id="PS51900"/>
    </source>
</evidence>
<keyword evidence="10" id="KW-0131">Cell cycle</keyword>
<evidence type="ECO:0000256" key="9">
    <source>
        <dbReference type="ARBA" id="ARBA00023172"/>
    </source>
</evidence>
<evidence type="ECO:0000256" key="10">
    <source>
        <dbReference type="ARBA" id="ARBA00023306"/>
    </source>
</evidence>
<keyword evidence="8 11" id="KW-0238">DNA-binding</keyword>
<protein>
    <submittedName>
        <fullName evidence="14">Site-specific recombinase XerD</fullName>
    </submittedName>
</protein>
<accession>A0ABS4JZ70</accession>
<evidence type="ECO:0000256" key="4">
    <source>
        <dbReference type="ARBA" id="ARBA00022490"/>
    </source>
</evidence>
<keyword evidence="4" id="KW-0963">Cytoplasm</keyword>
<comment type="subcellular location">
    <subcellularLocation>
        <location evidence="2">Cytoplasm</location>
    </subcellularLocation>
</comment>
<dbReference type="InterPro" id="IPR010998">
    <property type="entry name" value="Integrase_recombinase_N"/>
</dbReference>
<feature type="domain" description="Tyr recombinase" evidence="12">
    <location>
        <begin position="151"/>
        <end position="336"/>
    </location>
</feature>
<dbReference type="PANTHER" id="PTHR30349:SF77">
    <property type="entry name" value="TYROSINE RECOMBINASE XERC"/>
    <property type="match status" value="1"/>
</dbReference>
<evidence type="ECO:0000256" key="6">
    <source>
        <dbReference type="ARBA" id="ARBA00022829"/>
    </source>
</evidence>
<comment type="function">
    <text evidence="1">Site-specific tyrosine recombinase, which acts by catalyzing the cutting and rejoining of the recombining DNA molecules.</text>
</comment>
<feature type="domain" description="Core-binding (CB)" evidence="13">
    <location>
        <begin position="22"/>
        <end position="129"/>
    </location>
</feature>
<keyword evidence="6" id="KW-0159">Chromosome partition</keyword>
<evidence type="ECO:0000256" key="8">
    <source>
        <dbReference type="ARBA" id="ARBA00023125"/>
    </source>
</evidence>
<dbReference type="PROSITE" id="PS51900">
    <property type="entry name" value="CB"/>
    <property type="match status" value="1"/>
</dbReference>